<dbReference type="AlphaFoldDB" id="A0A6P8IMI0"/>
<evidence type="ECO:0000256" key="1">
    <source>
        <dbReference type="SAM" id="MobiDB-lite"/>
    </source>
</evidence>
<dbReference type="GO" id="GO:0005576">
    <property type="term" value="C:extracellular region"/>
    <property type="evidence" value="ECO:0007669"/>
    <property type="project" value="InterPro"/>
</dbReference>
<reference evidence="5" key="1">
    <citation type="submission" date="2025-08" db="UniProtKB">
        <authorList>
            <consortium name="RefSeq"/>
        </authorList>
    </citation>
    <scope>IDENTIFICATION</scope>
    <source>
        <tissue evidence="5">Tentacle</tissue>
    </source>
</reference>
<feature type="domain" description="SCP" evidence="3">
    <location>
        <begin position="378"/>
        <end position="519"/>
    </location>
</feature>
<dbReference type="FunFam" id="3.40.33.10:FF:000002">
    <property type="entry name" value="Golgi-associated plant pathogenesis-related protein 1"/>
    <property type="match status" value="1"/>
</dbReference>
<evidence type="ECO:0000259" key="3">
    <source>
        <dbReference type="SMART" id="SM00198"/>
    </source>
</evidence>
<protein>
    <submittedName>
        <fullName evidence="5">Secreted protein PRY1-like</fullName>
    </submittedName>
</protein>
<proteinExistence type="predicted"/>
<gene>
    <name evidence="5" type="primary">LOC116302439</name>
</gene>
<evidence type="ECO:0000313" key="4">
    <source>
        <dbReference type="Proteomes" id="UP000515163"/>
    </source>
</evidence>
<dbReference type="InterPro" id="IPR035940">
    <property type="entry name" value="CAP_sf"/>
</dbReference>
<dbReference type="GeneID" id="116302439"/>
<dbReference type="PRINTS" id="PR00837">
    <property type="entry name" value="V5TPXLIKE"/>
</dbReference>
<feature type="region of interest" description="Disordered" evidence="1">
    <location>
        <begin position="415"/>
        <end position="440"/>
    </location>
</feature>
<organism evidence="4 5">
    <name type="scientific">Actinia tenebrosa</name>
    <name type="common">Australian red waratah sea anemone</name>
    <dbReference type="NCBI Taxonomy" id="6105"/>
    <lineage>
        <taxon>Eukaryota</taxon>
        <taxon>Metazoa</taxon>
        <taxon>Cnidaria</taxon>
        <taxon>Anthozoa</taxon>
        <taxon>Hexacorallia</taxon>
        <taxon>Actiniaria</taxon>
        <taxon>Actiniidae</taxon>
        <taxon>Actinia</taxon>
    </lineage>
</organism>
<name>A0A6P8IMI0_ACTTE</name>
<evidence type="ECO:0000313" key="5">
    <source>
        <dbReference type="RefSeq" id="XP_031567588.1"/>
    </source>
</evidence>
<dbReference type="SUPFAM" id="SSF55797">
    <property type="entry name" value="PR-1-like"/>
    <property type="match status" value="1"/>
</dbReference>
<dbReference type="InterPro" id="IPR001283">
    <property type="entry name" value="CRISP-related"/>
</dbReference>
<dbReference type="Gene3D" id="3.40.33.10">
    <property type="entry name" value="CAP"/>
    <property type="match status" value="1"/>
</dbReference>
<dbReference type="OrthoDB" id="337038at2759"/>
<dbReference type="InParanoid" id="A0A6P8IMI0"/>
<dbReference type="InterPro" id="IPR034113">
    <property type="entry name" value="SCP_GAPR1-like"/>
</dbReference>
<dbReference type="InterPro" id="IPR014044">
    <property type="entry name" value="CAP_dom"/>
</dbReference>
<feature type="compositionally biased region" description="Low complexity" evidence="1">
    <location>
        <begin position="312"/>
        <end position="364"/>
    </location>
</feature>
<sequence>MFSKSLFVLAVIFIVAVFSICDARYIKKHLKHHDRSSKKNRIRHVQVRPGKKQMLGGLQGGCCASAQAGITTEDPNACCQSASPPPCCQQSVQLQPQFQPQFQPQLQSQFQPQFQPQLPPPLPSMPSPGCCSQGGAPTMGQSPFSCCQSPTPPPCCQQSAQFQAVPPPPQPSMPSPGCCSQNGAPMMAGQSPFSCCQSSSPPPCCNQPMAVPQSPPMSMPSTGCCSNAPSPPDANGVYLGIAHPDQQCCQAANPPPCCFGLHLKPGQSKNISMNGGGKNYVLSVHLSNATNVTDNATANPCKIPTCAPPTSIPTSGASSAPTSGPTSASTGSSNATSGPSKPSSAPTSGVSGSTAGSTPSPGSTLAPAPTGGPSGSTECQSKALAEHNAKRTIHNSPPMTLDPQLNSAAQAYAEKLASSKTVEHSPQNERQGQGENLAKRCSKPDTGFDCKAATVMWYDEVKKYDWGSPGYSGLTGHFTQVVWKASTKLGIGKASFVNDAGLTCYVIVGRYKDAGNIKGQFPANVQKGSYVGRRSQLLE</sequence>
<keyword evidence="2" id="KW-0732">Signal</keyword>
<dbReference type="PANTHER" id="PTHR10334">
    <property type="entry name" value="CYSTEINE-RICH SECRETORY PROTEIN-RELATED"/>
    <property type="match status" value="1"/>
</dbReference>
<feature type="signal peptide" evidence="2">
    <location>
        <begin position="1"/>
        <end position="23"/>
    </location>
</feature>
<dbReference type="KEGG" id="aten:116302439"/>
<evidence type="ECO:0000256" key="2">
    <source>
        <dbReference type="SAM" id="SignalP"/>
    </source>
</evidence>
<feature type="region of interest" description="Disordered" evidence="1">
    <location>
        <begin position="312"/>
        <end position="388"/>
    </location>
</feature>
<dbReference type="RefSeq" id="XP_031567588.1">
    <property type="nucleotide sequence ID" value="XM_031711728.1"/>
</dbReference>
<dbReference type="InterPro" id="IPR018244">
    <property type="entry name" value="Allrgn_V5/Tpx1_CS"/>
</dbReference>
<dbReference type="Pfam" id="PF00188">
    <property type="entry name" value="CAP"/>
    <property type="match status" value="1"/>
</dbReference>
<dbReference type="SMART" id="SM00198">
    <property type="entry name" value="SCP"/>
    <property type="match status" value="1"/>
</dbReference>
<dbReference type="PROSITE" id="PS01009">
    <property type="entry name" value="CRISP_1"/>
    <property type="match status" value="1"/>
</dbReference>
<dbReference type="CDD" id="cd05382">
    <property type="entry name" value="CAP_GAPR1-like"/>
    <property type="match status" value="1"/>
</dbReference>
<feature type="chain" id="PRO_5027670102" evidence="2">
    <location>
        <begin position="24"/>
        <end position="539"/>
    </location>
</feature>
<keyword evidence="4" id="KW-1185">Reference proteome</keyword>
<dbReference type="Proteomes" id="UP000515163">
    <property type="component" value="Unplaced"/>
</dbReference>
<accession>A0A6P8IMI0</accession>